<feature type="transmembrane region" description="Helical" evidence="6">
    <location>
        <begin position="336"/>
        <end position="353"/>
    </location>
</feature>
<feature type="transmembrane region" description="Helical" evidence="6">
    <location>
        <begin position="209"/>
        <end position="229"/>
    </location>
</feature>
<dbReference type="EMBL" id="LQYG01000003">
    <property type="protein sequence ID" value="KYC66899.1"/>
    <property type="molecule type" value="Genomic_DNA"/>
</dbReference>
<comment type="subcellular location">
    <subcellularLocation>
        <location evidence="1">Membrane</location>
        <topology evidence="1">Multi-pass membrane protein</topology>
    </subcellularLocation>
</comment>
<comment type="caution">
    <text evidence="7">The sequence shown here is derived from an EMBL/GenBank/DDBJ whole genome shotgun (WGS) entry which is preliminary data.</text>
</comment>
<dbReference type="InterPro" id="IPR001182">
    <property type="entry name" value="FtsW/RodA"/>
</dbReference>
<accession>A0A150KB97</accession>
<evidence type="ECO:0000256" key="4">
    <source>
        <dbReference type="ARBA" id="ARBA00022989"/>
    </source>
</evidence>
<dbReference type="AlphaFoldDB" id="A0A150KB97"/>
<reference evidence="7 8" key="1">
    <citation type="submission" date="2016-01" db="EMBL/GenBank/DDBJ databases">
        <title>Genome Sequences of Twelve Sporeforming Bacillus Species Isolated from Foods.</title>
        <authorList>
            <person name="Berendsen E.M."/>
            <person name="Wells-Bennik M.H."/>
            <person name="Krawcyk A.O."/>
            <person name="De Jong A."/>
            <person name="Holsappel S."/>
            <person name="Eijlander R.T."/>
            <person name="Kuipers O.P."/>
        </authorList>
    </citation>
    <scope>NUCLEOTIDE SEQUENCE [LARGE SCALE GENOMIC DNA]</scope>
    <source>
        <strain evidence="7 8">B4098</strain>
    </source>
</reference>
<feature type="transmembrane region" description="Helical" evidence="6">
    <location>
        <begin position="91"/>
        <end position="109"/>
    </location>
</feature>
<dbReference type="GO" id="GO:0051301">
    <property type="term" value="P:cell division"/>
    <property type="evidence" value="ECO:0007669"/>
    <property type="project" value="InterPro"/>
</dbReference>
<dbReference type="GO" id="GO:0005886">
    <property type="term" value="C:plasma membrane"/>
    <property type="evidence" value="ECO:0007669"/>
    <property type="project" value="TreeGrafter"/>
</dbReference>
<feature type="transmembrane region" description="Helical" evidence="6">
    <location>
        <begin position="306"/>
        <end position="324"/>
    </location>
</feature>
<feature type="transmembrane region" description="Helical" evidence="6">
    <location>
        <begin position="121"/>
        <end position="143"/>
    </location>
</feature>
<gene>
    <name evidence="7" type="ORF">B4098_2236</name>
</gene>
<keyword evidence="3" id="KW-0133">Cell shape</keyword>
<protein>
    <recommendedName>
        <fullName evidence="9">Rod shape-determining protein RodA</fullName>
    </recommendedName>
</protein>
<dbReference type="Proteomes" id="UP000075288">
    <property type="component" value="Unassembled WGS sequence"/>
</dbReference>
<proteinExistence type="predicted"/>
<sequence>MFWIRIIYFILRPAVPALRSQVMELSSRDEGSKIDYGLVLTLMLLCIVSLVAIYTADSSYLIKQVINYVVGAIIIALVIRLDSDQLKKISWYGYGFGILLLILLILAPASIAPERNGAKNWFVLPVIGTFQPSEIMKPFLILAMARLISDHNEKVLNRSVKSDFWLFVKLGICLFVPLMLTIGQDLGTSLVFIAIFFGLVFVSGITWKLMLPIFGSGAALAGLIFYLVLWQPALLEKYLGVRSYQFGRIYAWIDPYNYSNTDGYHLIQSLLAIGSGQTFGKGLGTTEVSLPENQTDFIFSVIGEQFGFIGGSIVIGLFFMLIYHIIKAGLETKNDFYSYICAGVIAMITFHVFENIGMTIQVLPITGIPLPFISYGGSSLIGNMLAVGFIFSIRYHYRKYMFSNEK</sequence>
<feature type="transmembrane region" description="Helical" evidence="6">
    <location>
        <begin position="164"/>
        <end position="180"/>
    </location>
</feature>
<feature type="transmembrane region" description="Helical" evidence="6">
    <location>
        <begin position="373"/>
        <end position="393"/>
    </location>
</feature>
<dbReference type="RefSeq" id="WP_081110465.1">
    <property type="nucleotide sequence ID" value="NZ_LQYG01000003.1"/>
</dbReference>
<dbReference type="Pfam" id="PF01098">
    <property type="entry name" value="FTSW_RODA_SPOVE"/>
    <property type="match status" value="1"/>
</dbReference>
<keyword evidence="4 6" id="KW-1133">Transmembrane helix</keyword>
<name>A0A150KB97_HEYCO</name>
<dbReference type="PATRIC" id="fig|1398.26.peg.2943"/>
<feature type="transmembrane region" description="Helical" evidence="6">
    <location>
        <begin position="186"/>
        <end position="202"/>
    </location>
</feature>
<feature type="transmembrane region" description="Helical" evidence="6">
    <location>
        <begin position="36"/>
        <end position="54"/>
    </location>
</feature>
<organism evidence="7 8">
    <name type="scientific">Heyndrickxia coagulans</name>
    <name type="common">Weizmannia coagulans</name>
    <dbReference type="NCBI Taxonomy" id="1398"/>
    <lineage>
        <taxon>Bacteria</taxon>
        <taxon>Bacillati</taxon>
        <taxon>Bacillota</taxon>
        <taxon>Bacilli</taxon>
        <taxon>Bacillales</taxon>
        <taxon>Bacillaceae</taxon>
        <taxon>Heyndrickxia</taxon>
    </lineage>
</organism>
<keyword evidence="5 6" id="KW-0472">Membrane</keyword>
<evidence type="ECO:0000256" key="3">
    <source>
        <dbReference type="ARBA" id="ARBA00022960"/>
    </source>
</evidence>
<evidence type="ECO:0000256" key="6">
    <source>
        <dbReference type="SAM" id="Phobius"/>
    </source>
</evidence>
<dbReference type="PANTHER" id="PTHR30474:SF1">
    <property type="entry name" value="PEPTIDOGLYCAN GLYCOSYLTRANSFERASE MRDB"/>
    <property type="match status" value="1"/>
</dbReference>
<evidence type="ECO:0000313" key="8">
    <source>
        <dbReference type="Proteomes" id="UP000075288"/>
    </source>
</evidence>
<dbReference type="PANTHER" id="PTHR30474">
    <property type="entry name" value="CELL CYCLE PROTEIN"/>
    <property type="match status" value="1"/>
</dbReference>
<dbReference type="GO" id="GO:0008360">
    <property type="term" value="P:regulation of cell shape"/>
    <property type="evidence" value="ECO:0007669"/>
    <property type="project" value="UniProtKB-KW"/>
</dbReference>
<evidence type="ECO:0000256" key="5">
    <source>
        <dbReference type="ARBA" id="ARBA00023136"/>
    </source>
</evidence>
<keyword evidence="2 6" id="KW-0812">Transmembrane</keyword>
<dbReference type="GO" id="GO:0015648">
    <property type="term" value="F:lipid-linked peptidoglycan transporter activity"/>
    <property type="evidence" value="ECO:0007669"/>
    <property type="project" value="TreeGrafter"/>
</dbReference>
<evidence type="ECO:0000256" key="1">
    <source>
        <dbReference type="ARBA" id="ARBA00004141"/>
    </source>
</evidence>
<dbReference type="GO" id="GO:0032153">
    <property type="term" value="C:cell division site"/>
    <property type="evidence" value="ECO:0007669"/>
    <property type="project" value="TreeGrafter"/>
</dbReference>
<evidence type="ECO:0000256" key="2">
    <source>
        <dbReference type="ARBA" id="ARBA00022692"/>
    </source>
</evidence>
<feature type="transmembrane region" description="Helical" evidence="6">
    <location>
        <begin position="60"/>
        <end position="79"/>
    </location>
</feature>
<evidence type="ECO:0008006" key="9">
    <source>
        <dbReference type="Google" id="ProtNLM"/>
    </source>
</evidence>
<evidence type="ECO:0000313" key="7">
    <source>
        <dbReference type="EMBL" id="KYC66899.1"/>
    </source>
</evidence>